<accession>C6X8R5</accession>
<dbReference type="RefSeq" id="WP_015829256.1">
    <property type="nucleotide sequence ID" value="NC_012969.1"/>
</dbReference>
<reference evidence="2 3" key="2">
    <citation type="journal article" date="2011" name="J. Bacteriol.">
        <title>Genomes of three methylotrophs from a single niche uncover genetic and metabolic divergence of Methylophilaceae.</title>
        <authorList>
            <person name="Lapidus A."/>
            <person name="Clum A."/>
            <person name="Labutti K."/>
            <person name="Kaluzhnaya M.G."/>
            <person name="Lim S."/>
            <person name="Beck D.A."/>
            <person name="Glavina Del Rio T."/>
            <person name="Nolan M."/>
            <person name="Mavromatis K."/>
            <person name="Huntemann M."/>
            <person name="Lucas S."/>
            <person name="Lidstrom M.E."/>
            <person name="Ivanova N."/>
            <person name="Chistoserdova L."/>
        </authorList>
    </citation>
    <scope>NUCLEOTIDE SEQUENCE [LARGE SCALE GENOMIC DNA]</scope>
    <source>
        <strain evidence="2 3">SIP3-4</strain>
    </source>
</reference>
<dbReference type="EMBL" id="CP001674">
    <property type="protein sequence ID" value="ACT49535.1"/>
    <property type="molecule type" value="Genomic_DNA"/>
</dbReference>
<gene>
    <name evidence="2" type="ordered locus">Msip34_0286</name>
</gene>
<dbReference type="InterPro" id="IPR036760">
    <property type="entry name" value="SspB-like_sf"/>
</dbReference>
<reference evidence="3" key="1">
    <citation type="submission" date="2009-07" db="EMBL/GenBank/DDBJ databases">
        <title>Complete sequence of chromosome of Methylovorus sp. SIP3-4.</title>
        <authorList>
            <person name="Lucas S."/>
            <person name="Copeland A."/>
            <person name="Lapidus A."/>
            <person name="Glavina del Rio T."/>
            <person name="Tice H."/>
            <person name="Bruce D."/>
            <person name="Goodwin L."/>
            <person name="Pitluck S."/>
            <person name="Clum A."/>
            <person name="Larimer F."/>
            <person name="Land M."/>
            <person name="Hauser L."/>
            <person name="Kyrpides N."/>
            <person name="Mikhailova N."/>
            <person name="Kayluzhnaya M."/>
            <person name="Chistoserdova L."/>
        </authorList>
    </citation>
    <scope>NUCLEOTIDE SEQUENCE [LARGE SCALE GENOMIC DNA]</scope>
    <source>
        <strain evidence="3">SIP3-4</strain>
    </source>
</reference>
<dbReference type="Gene3D" id="2.30.30.220">
    <property type="entry name" value="SspB-like"/>
    <property type="match status" value="1"/>
</dbReference>
<evidence type="ECO:0000313" key="2">
    <source>
        <dbReference type="EMBL" id="ACT49535.1"/>
    </source>
</evidence>
<dbReference type="AlphaFoldDB" id="C6X8R5"/>
<dbReference type="PANTHER" id="PTHR37486">
    <property type="entry name" value="STRINGENT STARVATION PROTEIN B"/>
    <property type="match status" value="1"/>
</dbReference>
<organism evidence="2 3">
    <name type="scientific">Methylovorus glucosotrophus (strain SIP3-4)</name>
    <dbReference type="NCBI Taxonomy" id="582744"/>
    <lineage>
        <taxon>Bacteria</taxon>
        <taxon>Pseudomonadati</taxon>
        <taxon>Pseudomonadota</taxon>
        <taxon>Betaproteobacteria</taxon>
        <taxon>Nitrosomonadales</taxon>
        <taxon>Methylophilaceae</taxon>
        <taxon>Methylovorus</taxon>
    </lineage>
</organism>
<evidence type="ECO:0000313" key="3">
    <source>
        <dbReference type="Proteomes" id="UP000002743"/>
    </source>
</evidence>
<dbReference type="Proteomes" id="UP000002743">
    <property type="component" value="Chromosome"/>
</dbReference>
<proteinExistence type="predicted"/>
<sequence>MENVSSTKPYLIRAVHEWCVDNGFTPHLLVTVDENTRVPMAYVKNGEIVLNINYSATKDLVIDNTAISFSARFSGASQNIYVPIGAVRGIFARENSQGMFFEAEPVEDKPDQVSQSEAVGKPQAPKEVKKPSLTLVKKD</sequence>
<dbReference type="PIRSF" id="PIRSF005276">
    <property type="entry name" value="SspB"/>
    <property type="match status" value="1"/>
</dbReference>
<dbReference type="NCBIfam" id="NF008769">
    <property type="entry name" value="PRK11798.2-5"/>
    <property type="match status" value="1"/>
</dbReference>
<dbReference type="Pfam" id="PF04386">
    <property type="entry name" value="SspB"/>
    <property type="match status" value="1"/>
</dbReference>
<dbReference type="KEGG" id="mei:Msip34_0286"/>
<keyword evidence="3" id="KW-1185">Reference proteome</keyword>
<dbReference type="eggNOG" id="COG2969">
    <property type="taxonomic scope" value="Bacteria"/>
</dbReference>
<name>C6X8R5_METGS</name>
<dbReference type="InterPro" id="IPR007481">
    <property type="entry name" value="SspB"/>
</dbReference>
<dbReference type="HOGENOM" id="CLU_118425_1_1_4"/>
<protein>
    <submittedName>
        <fullName evidence="2">Stringent starvation protein B</fullName>
    </submittedName>
</protein>
<dbReference type="SUPFAM" id="SSF101738">
    <property type="entry name" value="SspB-like"/>
    <property type="match status" value="1"/>
</dbReference>
<dbReference type="STRING" id="582744.Msip34_0286"/>
<feature type="compositionally biased region" description="Basic and acidic residues" evidence="1">
    <location>
        <begin position="124"/>
        <end position="139"/>
    </location>
</feature>
<feature type="region of interest" description="Disordered" evidence="1">
    <location>
        <begin position="105"/>
        <end position="139"/>
    </location>
</feature>
<dbReference type="PANTHER" id="PTHR37486:SF1">
    <property type="entry name" value="STRINGENT STARVATION PROTEIN B"/>
    <property type="match status" value="1"/>
</dbReference>
<evidence type="ECO:0000256" key="1">
    <source>
        <dbReference type="SAM" id="MobiDB-lite"/>
    </source>
</evidence>
<dbReference type="OrthoDB" id="9797358at2"/>